<evidence type="ECO:0008006" key="3">
    <source>
        <dbReference type="Google" id="ProtNLM"/>
    </source>
</evidence>
<dbReference type="SUPFAM" id="SSF46955">
    <property type="entry name" value="Putative DNA-binding domain"/>
    <property type="match status" value="1"/>
</dbReference>
<evidence type="ECO:0000313" key="1">
    <source>
        <dbReference type="EMBL" id="UUV99587.1"/>
    </source>
</evidence>
<organism evidence="1 2">
    <name type="scientific">Vagococcus luciliae</name>
    <dbReference type="NCBI Taxonomy" id="2920380"/>
    <lineage>
        <taxon>Bacteria</taxon>
        <taxon>Bacillati</taxon>
        <taxon>Bacillota</taxon>
        <taxon>Bacilli</taxon>
        <taxon>Lactobacillales</taxon>
        <taxon>Enterococcaceae</taxon>
        <taxon>Vagococcus</taxon>
    </lineage>
</organism>
<dbReference type="InterPro" id="IPR036388">
    <property type="entry name" value="WH-like_DNA-bd_sf"/>
</dbReference>
<name>A0ABY5P0Z1_9ENTE</name>
<sequence length="96" mass="10994">MTDKPLQPQLQVVLANEDSLRNYLSSVFTEELDKAIELAGMNSKVLNTTQISKALGISPTTLRQYEKMGLPFGNIKKRKFYDLKECKKWITTQQID</sequence>
<dbReference type="Proteomes" id="UP001058273">
    <property type="component" value="Chromosome"/>
</dbReference>
<reference evidence="1" key="1">
    <citation type="submission" date="2022-08" db="EMBL/GenBank/DDBJ databases">
        <title>Genome sequence of Vagococcus luciliae DSM 112651.</title>
        <authorList>
            <person name="Juan G."/>
            <person name="Anja P."/>
            <person name="Rolf D."/>
            <person name="Kampfer P."/>
            <person name="Vilcinskas A."/>
        </authorList>
    </citation>
    <scope>NUCLEOTIDE SEQUENCE</scope>
    <source>
        <strain evidence="1">G314FT</strain>
    </source>
</reference>
<reference evidence="1" key="2">
    <citation type="submission" date="2022-08" db="EMBL/GenBank/DDBJ databases">
        <authorList>
            <person name="Poehlein A."/>
            <person name="Guzman J."/>
            <person name="Daniel R."/>
            <person name="Vilcinskas A."/>
        </authorList>
    </citation>
    <scope>NUCLEOTIDE SEQUENCE</scope>
    <source>
        <strain evidence="1">G314FT</strain>
    </source>
</reference>
<dbReference type="Gene3D" id="1.10.10.10">
    <property type="entry name" value="Winged helix-like DNA-binding domain superfamily/Winged helix DNA-binding domain"/>
    <property type="match status" value="1"/>
</dbReference>
<dbReference type="RefSeq" id="WP_257700658.1">
    <property type="nucleotide sequence ID" value="NZ_CP102451.1"/>
</dbReference>
<gene>
    <name evidence="1" type="ORF">G314FT_17480</name>
</gene>
<dbReference type="EMBL" id="CP102451">
    <property type="protein sequence ID" value="UUV99587.1"/>
    <property type="molecule type" value="Genomic_DNA"/>
</dbReference>
<proteinExistence type="predicted"/>
<accession>A0ABY5P0Z1</accession>
<dbReference type="InterPro" id="IPR009061">
    <property type="entry name" value="DNA-bd_dom_put_sf"/>
</dbReference>
<keyword evidence="2" id="KW-1185">Reference proteome</keyword>
<evidence type="ECO:0000313" key="2">
    <source>
        <dbReference type="Proteomes" id="UP001058273"/>
    </source>
</evidence>
<protein>
    <recommendedName>
        <fullName evidence="3">HTH merR-type domain-containing protein</fullName>
    </recommendedName>
</protein>